<reference evidence="1 2" key="1">
    <citation type="submission" date="2014-04" db="EMBL/GenBank/DDBJ databases">
        <authorList>
            <consortium name="DOE Joint Genome Institute"/>
            <person name="Kuo A."/>
            <person name="Kohler A."/>
            <person name="Nagy L.G."/>
            <person name="Floudas D."/>
            <person name="Copeland A."/>
            <person name="Barry K.W."/>
            <person name="Cichocki N."/>
            <person name="Veneault-Fourrey C."/>
            <person name="LaButti K."/>
            <person name="Lindquist E.A."/>
            <person name="Lipzen A."/>
            <person name="Lundell T."/>
            <person name="Morin E."/>
            <person name="Murat C."/>
            <person name="Sun H."/>
            <person name="Tunlid A."/>
            <person name="Henrissat B."/>
            <person name="Grigoriev I.V."/>
            <person name="Hibbett D.S."/>
            <person name="Martin F."/>
            <person name="Nordberg H.P."/>
            <person name="Cantor M.N."/>
            <person name="Hua S.X."/>
        </authorList>
    </citation>
    <scope>NUCLEOTIDE SEQUENCE [LARGE SCALE GENOMIC DNA]</scope>
    <source>
        <strain evidence="1 2">Foug A</strain>
    </source>
</reference>
<organism evidence="1 2">
    <name type="scientific">Scleroderma citrinum Foug A</name>
    <dbReference type="NCBI Taxonomy" id="1036808"/>
    <lineage>
        <taxon>Eukaryota</taxon>
        <taxon>Fungi</taxon>
        <taxon>Dikarya</taxon>
        <taxon>Basidiomycota</taxon>
        <taxon>Agaricomycotina</taxon>
        <taxon>Agaricomycetes</taxon>
        <taxon>Agaricomycetidae</taxon>
        <taxon>Boletales</taxon>
        <taxon>Sclerodermatineae</taxon>
        <taxon>Sclerodermataceae</taxon>
        <taxon>Scleroderma</taxon>
    </lineage>
</organism>
<sequence length="73" mass="7660">MNTAIALGPDAPTKLERPDWREELAELAATAAGATAPKTVPISTDKGTREIADAALQDLEPKWKGWNTGVCAG</sequence>
<evidence type="ECO:0000313" key="2">
    <source>
        <dbReference type="Proteomes" id="UP000053989"/>
    </source>
</evidence>
<dbReference type="EMBL" id="KN822041">
    <property type="protein sequence ID" value="KIM62651.1"/>
    <property type="molecule type" value="Genomic_DNA"/>
</dbReference>
<reference evidence="2" key="2">
    <citation type="submission" date="2015-01" db="EMBL/GenBank/DDBJ databases">
        <title>Evolutionary Origins and Diversification of the Mycorrhizal Mutualists.</title>
        <authorList>
            <consortium name="DOE Joint Genome Institute"/>
            <consortium name="Mycorrhizal Genomics Consortium"/>
            <person name="Kohler A."/>
            <person name="Kuo A."/>
            <person name="Nagy L.G."/>
            <person name="Floudas D."/>
            <person name="Copeland A."/>
            <person name="Barry K.W."/>
            <person name="Cichocki N."/>
            <person name="Veneault-Fourrey C."/>
            <person name="LaButti K."/>
            <person name="Lindquist E.A."/>
            <person name="Lipzen A."/>
            <person name="Lundell T."/>
            <person name="Morin E."/>
            <person name="Murat C."/>
            <person name="Riley R."/>
            <person name="Ohm R."/>
            <person name="Sun H."/>
            <person name="Tunlid A."/>
            <person name="Henrissat B."/>
            <person name="Grigoriev I.V."/>
            <person name="Hibbett D.S."/>
            <person name="Martin F."/>
        </authorList>
    </citation>
    <scope>NUCLEOTIDE SEQUENCE [LARGE SCALE GENOMIC DNA]</scope>
    <source>
        <strain evidence="2">Foug A</strain>
    </source>
</reference>
<dbReference type="InParanoid" id="A0A0C3E3Q7"/>
<dbReference type="AlphaFoldDB" id="A0A0C3E3Q7"/>
<name>A0A0C3E3Q7_9AGAM</name>
<proteinExistence type="predicted"/>
<dbReference type="HOGENOM" id="CLU_2706310_0_0_1"/>
<protein>
    <submittedName>
        <fullName evidence="1">Uncharacterized protein</fullName>
    </submittedName>
</protein>
<accession>A0A0C3E3Q7</accession>
<dbReference type="Proteomes" id="UP000053989">
    <property type="component" value="Unassembled WGS sequence"/>
</dbReference>
<gene>
    <name evidence="1" type="ORF">SCLCIDRAFT_1214961</name>
</gene>
<evidence type="ECO:0000313" key="1">
    <source>
        <dbReference type="EMBL" id="KIM62651.1"/>
    </source>
</evidence>
<keyword evidence="2" id="KW-1185">Reference proteome</keyword>